<gene>
    <name evidence="1" type="ORF">SCF082_LOCUS24548</name>
</gene>
<evidence type="ECO:0000313" key="1">
    <source>
        <dbReference type="EMBL" id="CAK9042712.1"/>
    </source>
</evidence>
<name>A0ABP0LWC6_9DINO</name>
<evidence type="ECO:0000313" key="2">
    <source>
        <dbReference type="Proteomes" id="UP001642464"/>
    </source>
</evidence>
<sequence>EPAMAVPGCYGDFCQVEFKYPQSLQDRPAIATRLLGTVIDIETSGDAWSRTGRALCLRHAELDGH</sequence>
<proteinExistence type="predicted"/>
<comment type="caution">
    <text evidence="1">The sequence shown here is derived from an EMBL/GenBank/DDBJ whole genome shotgun (WGS) entry which is preliminary data.</text>
</comment>
<protein>
    <recommendedName>
        <fullName evidence="3">RNA helicase</fullName>
    </recommendedName>
</protein>
<reference evidence="1 2" key="1">
    <citation type="submission" date="2024-02" db="EMBL/GenBank/DDBJ databases">
        <authorList>
            <person name="Chen Y."/>
            <person name="Shah S."/>
            <person name="Dougan E. K."/>
            <person name="Thang M."/>
            <person name="Chan C."/>
        </authorList>
    </citation>
    <scope>NUCLEOTIDE SEQUENCE [LARGE SCALE GENOMIC DNA]</scope>
</reference>
<keyword evidence="2" id="KW-1185">Reference proteome</keyword>
<evidence type="ECO:0008006" key="3">
    <source>
        <dbReference type="Google" id="ProtNLM"/>
    </source>
</evidence>
<feature type="non-terminal residue" evidence="1">
    <location>
        <position position="1"/>
    </location>
</feature>
<accession>A0ABP0LWC6</accession>
<dbReference type="Proteomes" id="UP001642464">
    <property type="component" value="Unassembled WGS sequence"/>
</dbReference>
<dbReference type="EMBL" id="CAXAMM010018113">
    <property type="protein sequence ID" value="CAK9042712.1"/>
    <property type="molecule type" value="Genomic_DNA"/>
</dbReference>
<organism evidence="1 2">
    <name type="scientific">Durusdinium trenchii</name>
    <dbReference type="NCBI Taxonomy" id="1381693"/>
    <lineage>
        <taxon>Eukaryota</taxon>
        <taxon>Sar</taxon>
        <taxon>Alveolata</taxon>
        <taxon>Dinophyceae</taxon>
        <taxon>Suessiales</taxon>
        <taxon>Symbiodiniaceae</taxon>
        <taxon>Durusdinium</taxon>
    </lineage>
</organism>
<feature type="non-terminal residue" evidence="1">
    <location>
        <position position="65"/>
    </location>
</feature>